<evidence type="ECO:0000313" key="4">
    <source>
        <dbReference type="Proteomes" id="UP000799770"/>
    </source>
</evidence>
<evidence type="ECO:0000256" key="2">
    <source>
        <dbReference type="SAM" id="Phobius"/>
    </source>
</evidence>
<dbReference type="EMBL" id="ML977345">
    <property type="protein sequence ID" value="KAF2108779.1"/>
    <property type="molecule type" value="Genomic_DNA"/>
</dbReference>
<keyword evidence="2" id="KW-1133">Transmembrane helix</keyword>
<reference evidence="3" key="1">
    <citation type="journal article" date="2020" name="Stud. Mycol.">
        <title>101 Dothideomycetes genomes: a test case for predicting lifestyles and emergence of pathogens.</title>
        <authorList>
            <person name="Haridas S."/>
            <person name="Albert R."/>
            <person name="Binder M."/>
            <person name="Bloem J."/>
            <person name="Labutti K."/>
            <person name="Salamov A."/>
            <person name="Andreopoulos B."/>
            <person name="Baker S."/>
            <person name="Barry K."/>
            <person name="Bills G."/>
            <person name="Bluhm B."/>
            <person name="Cannon C."/>
            <person name="Castanera R."/>
            <person name="Culley D."/>
            <person name="Daum C."/>
            <person name="Ezra D."/>
            <person name="Gonzalez J."/>
            <person name="Henrissat B."/>
            <person name="Kuo A."/>
            <person name="Liang C."/>
            <person name="Lipzen A."/>
            <person name="Lutzoni F."/>
            <person name="Magnuson J."/>
            <person name="Mondo S."/>
            <person name="Nolan M."/>
            <person name="Ohm R."/>
            <person name="Pangilinan J."/>
            <person name="Park H.-J."/>
            <person name="Ramirez L."/>
            <person name="Alfaro M."/>
            <person name="Sun H."/>
            <person name="Tritt A."/>
            <person name="Yoshinaga Y."/>
            <person name="Zwiers L.-H."/>
            <person name="Turgeon B."/>
            <person name="Goodwin S."/>
            <person name="Spatafora J."/>
            <person name="Crous P."/>
            <person name="Grigoriev I."/>
        </authorList>
    </citation>
    <scope>NUCLEOTIDE SEQUENCE</scope>
    <source>
        <strain evidence="3">CBS 627.86</strain>
    </source>
</reference>
<gene>
    <name evidence="3" type="ORF">BDV96DRAFT_636498</name>
</gene>
<feature type="transmembrane region" description="Helical" evidence="2">
    <location>
        <begin position="32"/>
        <end position="49"/>
    </location>
</feature>
<keyword evidence="4" id="KW-1185">Reference proteome</keyword>
<organism evidence="3 4">
    <name type="scientific">Lophiotrema nucula</name>
    <dbReference type="NCBI Taxonomy" id="690887"/>
    <lineage>
        <taxon>Eukaryota</taxon>
        <taxon>Fungi</taxon>
        <taxon>Dikarya</taxon>
        <taxon>Ascomycota</taxon>
        <taxon>Pezizomycotina</taxon>
        <taxon>Dothideomycetes</taxon>
        <taxon>Pleosporomycetidae</taxon>
        <taxon>Pleosporales</taxon>
        <taxon>Lophiotremataceae</taxon>
        <taxon>Lophiotrema</taxon>
    </lineage>
</organism>
<evidence type="ECO:0000256" key="1">
    <source>
        <dbReference type="SAM" id="MobiDB-lite"/>
    </source>
</evidence>
<sequence>MLNATTPVLNVTTTTSDVSNTTSNASSNASTMIFYPTFIGAVFVAAYFMRKICQKCCSPNPNQILPIVEPRPLVLRDGIAGLSWGEDMTFTQLVDFATAEDGRRESVDELPRYEEPPAYCEVEHKGETANTEGEVASKEDSDEERAGEMV</sequence>
<evidence type="ECO:0008006" key="5">
    <source>
        <dbReference type="Google" id="ProtNLM"/>
    </source>
</evidence>
<dbReference type="AlphaFoldDB" id="A0A6A5YNE2"/>
<feature type="compositionally biased region" description="Basic and acidic residues" evidence="1">
    <location>
        <begin position="104"/>
        <end position="127"/>
    </location>
</feature>
<name>A0A6A5YNE2_9PLEO</name>
<protein>
    <recommendedName>
        <fullName evidence="5">Transmembrane protein</fullName>
    </recommendedName>
</protein>
<feature type="region of interest" description="Disordered" evidence="1">
    <location>
        <begin position="104"/>
        <end position="150"/>
    </location>
</feature>
<keyword evidence="2" id="KW-0812">Transmembrane</keyword>
<feature type="compositionally biased region" description="Basic and acidic residues" evidence="1">
    <location>
        <begin position="135"/>
        <end position="150"/>
    </location>
</feature>
<accession>A0A6A5YNE2</accession>
<dbReference type="Proteomes" id="UP000799770">
    <property type="component" value="Unassembled WGS sequence"/>
</dbReference>
<keyword evidence="2" id="KW-0472">Membrane</keyword>
<proteinExistence type="predicted"/>
<evidence type="ECO:0000313" key="3">
    <source>
        <dbReference type="EMBL" id="KAF2108779.1"/>
    </source>
</evidence>